<evidence type="ECO:0000313" key="1">
    <source>
        <dbReference type="EMBL" id="KAH9315147.1"/>
    </source>
</evidence>
<sequence length="67" mass="7869">MQEGIFELPEDACHEEEEMDLGEFQRETSTYVLTHVEDIFSFSFGDEDTLDHVIREEKRPTCDEPSK</sequence>
<evidence type="ECO:0000313" key="2">
    <source>
        <dbReference type="Proteomes" id="UP000824469"/>
    </source>
</evidence>
<dbReference type="Proteomes" id="UP000824469">
    <property type="component" value="Unassembled WGS sequence"/>
</dbReference>
<keyword evidence="2" id="KW-1185">Reference proteome</keyword>
<dbReference type="AlphaFoldDB" id="A0AA38G2S1"/>
<dbReference type="EMBL" id="JAHRHJ020000005">
    <property type="protein sequence ID" value="KAH9315147.1"/>
    <property type="molecule type" value="Genomic_DNA"/>
</dbReference>
<organism evidence="1 2">
    <name type="scientific">Taxus chinensis</name>
    <name type="common">Chinese yew</name>
    <name type="synonym">Taxus wallichiana var. chinensis</name>
    <dbReference type="NCBI Taxonomy" id="29808"/>
    <lineage>
        <taxon>Eukaryota</taxon>
        <taxon>Viridiplantae</taxon>
        <taxon>Streptophyta</taxon>
        <taxon>Embryophyta</taxon>
        <taxon>Tracheophyta</taxon>
        <taxon>Spermatophyta</taxon>
        <taxon>Pinopsida</taxon>
        <taxon>Pinidae</taxon>
        <taxon>Conifers II</taxon>
        <taxon>Cupressales</taxon>
        <taxon>Taxaceae</taxon>
        <taxon>Taxus</taxon>
    </lineage>
</organism>
<name>A0AA38G2S1_TAXCH</name>
<feature type="non-terminal residue" evidence="1">
    <location>
        <position position="67"/>
    </location>
</feature>
<proteinExistence type="predicted"/>
<protein>
    <submittedName>
        <fullName evidence="1">Uncharacterized protein</fullName>
    </submittedName>
</protein>
<comment type="caution">
    <text evidence="1">The sequence shown here is derived from an EMBL/GenBank/DDBJ whole genome shotgun (WGS) entry which is preliminary data.</text>
</comment>
<reference evidence="1 2" key="1">
    <citation type="journal article" date="2021" name="Nat. Plants">
        <title>The Taxus genome provides insights into paclitaxel biosynthesis.</title>
        <authorList>
            <person name="Xiong X."/>
            <person name="Gou J."/>
            <person name="Liao Q."/>
            <person name="Li Y."/>
            <person name="Zhou Q."/>
            <person name="Bi G."/>
            <person name="Li C."/>
            <person name="Du R."/>
            <person name="Wang X."/>
            <person name="Sun T."/>
            <person name="Guo L."/>
            <person name="Liang H."/>
            <person name="Lu P."/>
            <person name="Wu Y."/>
            <person name="Zhang Z."/>
            <person name="Ro D.K."/>
            <person name="Shang Y."/>
            <person name="Huang S."/>
            <person name="Yan J."/>
        </authorList>
    </citation>
    <scope>NUCLEOTIDE SEQUENCE [LARGE SCALE GENOMIC DNA]</scope>
    <source>
        <strain evidence="1">Ta-2019</strain>
    </source>
</reference>
<accession>A0AA38G2S1</accession>
<gene>
    <name evidence="1" type="ORF">KI387_023774</name>
</gene>